<dbReference type="EMBL" id="OCMU01000001">
    <property type="protein sequence ID" value="SOD15979.1"/>
    <property type="molecule type" value="Genomic_DNA"/>
</dbReference>
<reference evidence="1 2" key="1">
    <citation type="submission" date="2017-09" db="EMBL/GenBank/DDBJ databases">
        <authorList>
            <person name="Ehlers B."/>
            <person name="Leendertz F.H."/>
        </authorList>
    </citation>
    <scope>NUCLEOTIDE SEQUENCE [LARGE SCALE GENOMIC DNA]</scope>
    <source>
        <strain evidence="1 2">Nm42</strain>
    </source>
</reference>
<accession>A0A286A241</accession>
<dbReference type="InterPro" id="IPR010982">
    <property type="entry name" value="Lambda_DNA-bd_dom_sf"/>
</dbReference>
<evidence type="ECO:0000313" key="2">
    <source>
        <dbReference type="Proteomes" id="UP000219335"/>
    </source>
</evidence>
<dbReference type="AlphaFoldDB" id="A0A286A241"/>
<sequence length="78" mass="8773">MKLKKYLKNLPVTERDDFASRCNTTFGHLRNVAYGYKPCGEGLCINIERESSGAIKCEDLRPDVDWAYLRGTGSEEAA</sequence>
<organism evidence="1 2">
    <name type="scientific">Nitrosomonas ureae</name>
    <dbReference type="NCBI Taxonomy" id="44577"/>
    <lineage>
        <taxon>Bacteria</taxon>
        <taxon>Pseudomonadati</taxon>
        <taxon>Pseudomonadota</taxon>
        <taxon>Betaproteobacteria</taxon>
        <taxon>Nitrosomonadales</taxon>
        <taxon>Nitrosomonadaceae</taxon>
        <taxon>Nitrosomonas</taxon>
    </lineage>
</organism>
<dbReference type="Proteomes" id="UP000219335">
    <property type="component" value="Unassembled WGS sequence"/>
</dbReference>
<evidence type="ECO:0000313" key="1">
    <source>
        <dbReference type="EMBL" id="SOD15979.1"/>
    </source>
</evidence>
<proteinExistence type="predicted"/>
<dbReference type="RefSeq" id="WP_097103530.1">
    <property type="nucleotide sequence ID" value="NZ_OCMU01000001.1"/>
</dbReference>
<dbReference type="Gene3D" id="1.10.260.40">
    <property type="entry name" value="lambda repressor-like DNA-binding domains"/>
    <property type="match status" value="1"/>
</dbReference>
<dbReference type="InterPro" id="IPR031856">
    <property type="entry name" value="YdaS_toxin-like"/>
</dbReference>
<name>A0A286A241_9PROT</name>
<gene>
    <name evidence="1" type="ORF">SAMN06297164_0173</name>
</gene>
<dbReference type="Pfam" id="PF15943">
    <property type="entry name" value="YdaS_toxin"/>
    <property type="match status" value="1"/>
</dbReference>
<protein>
    <submittedName>
        <fullName evidence="1">Antitoxin of toxin-antitoxin system, YdaS/YdaT</fullName>
    </submittedName>
</protein>
<dbReference type="GO" id="GO:0003677">
    <property type="term" value="F:DNA binding"/>
    <property type="evidence" value="ECO:0007669"/>
    <property type="project" value="InterPro"/>
</dbReference>